<dbReference type="GO" id="GO:0003677">
    <property type="term" value="F:DNA binding"/>
    <property type="evidence" value="ECO:0007669"/>
    <property type="project" value="UniProtKB-ARBA"/>
</dbReference>
<keyword evidence="5" id="KW-0067">ATP-binding</keyword>
<feature type="domain" description="G-patch" evidence="11">
    <location>
        <begin position="640"/>
        <end position="688"/>
    </location>
</feature>
<feature type="compositionally biased region" description="Basic and acidic residues" evidence="9">
    <location>
        <begin position="409"/>
        <end position="423"/>
    </location>
</feature>
<feature type="domain" description="R3H" evidence="12">
    <location>
        <begin position="741"/>
        <end position="805"/>
    </location>
</feature>
<dbReference type="PROSITE" id="PS51061">
    <property type="entry name" value="R3H"/>
    <property type="match status" value="1"/>
</dbReference>
<dbReference type="PROSITE" id="PS50174">
    <property type="entry name" value="G_PATCH"/>
    <property type="match status" value="1"/>
</dbReference>
<comment type="caution">
    <text evidence="14">The sequence shown here is derived from an EMBL/GenBank/DDBJ whole genome shotgun (WGS) entry which is preliminary data.</text>
</comment>
<dbReference type="GO" id="GO:0016787">
    <property type="term" value="F:hydrolase activity"/>
    <property type="evidence" value="ECO:0007669"/>
    <property type="project" value="UniProtKB-KW"/>
</dbReference>
<proteinExistence type="predicted"/>
<name>A0A813V167_9BILA</name>
<evidence type="ECO:0000256" key="9">
    <source>
        <dbReference type="SAM" id="MobiDB-lite"/>
    </source>
</evidence>
<dbReference type="SUPFAM" id="SSF82708">
    <property type="entry name" value="R3H domain"/>
    <property type="match status" value="1"/>
</dbReference>
<sequence>MNNDELHLKYRKHNETEREWQLRKLFIERHIDKYNEDRLLCLAQCFVNIKTMGCRYSHKIMNQINELTHDFEPLIEERINSKFKQNRNTSQPKQEQRPQKPIVTNHQTPKPLAKNQDNSLKQKLISKTYLVNDNEVQFNETPKPKIQILTRKNTTPTTTPQSQPINYKNAVLNSLTGNSIQQSKPVKSVSSTPSVPASTTELAPAASTLPIPFGLSPNTLKENSRNVLLNILKSEPNCQKQNDPLSFLLGSTGQAINLVPKVIDDQKFIRLNKINKLRDVIRSIKIVLDDNFDIIDFFDRMCSENNVIVKYEPRYDSDLYFGELFIESFRLVQESHKKRKKCKYYAYKKAYEILVSPSELAVKLAHNQNFEYELYLLDTSSIEMNASNNKSLNDLNILLKSMILQKENTGDKSNLNDDSKESQIELDDDNEDDDEESKSQSISKKTRIKQNLTSFCLFIPSSNPDDEINSSNLSKFIHDRNSLQILNKSCVKSSSNLEFEIKCKSQSQSKSIKTIISGDCIQSEDESGSNEPSKFKCKCLINGVKIASAHADSKNDSKRLAALKAINYLAKMYPVIKETSYQTNNPNNNLLLTSSKAPELKYIQIAKEELFKPSLLPPTRFETPLISLENCLTSAGLPPQPTFGEKLLKKMGWKGEGHGLGITQQGITNPVEFIDINRTRYGLGFKYHFCDGYDEELSELDCSDRISKMDLNKELSQSDQPKSIHLTKANKLNPRNKLTMNEFIHNIRKLLNDFVGSETQKDLVFDKNLSSEDRKIIHKEANKFGLKTKSEGQGTERFLVVRKKQTSSEFMNSLMQSGGELNKYKIISTGDS</sequence>
<dbReference type="EMBL" id="CAJNOC010001085">
    <property type="protein sequence ID" value="CAF0833683.1"/>
    <property type="molecule type" value="Genomic_DNA"/>
</dbReference>
<dbReference type="PANTHER" id="PTHR48430:SF1">
    <property type="entry name" value="PARTNER OF XRN-2 PROTEIN 1"/>
    <property type="match status" value="1"/>
</dbReference>
<dbReference type="SMART" id="SM00393">
    <property type="entry name" value="R3H"/>
    <property type="match status" value="1"/>
</dbReference>
<feature type="domain" description="DRBM" evidence="10">
    <location>
        <begin position="481"/>
        <end position="571"/>
    </location>
</feature>
<dbReference type="InterPro" id="IPR014720">
    <property type="entry name" value="dsRBD_dom"/>
</dbReference>
<evidence type="ECO:0000313" key="14">
    <source>
        <dbReference type="EMBL" id="CAF0833683.1"/>
    </source>
</evidence>
<reference evidence="14" key="1">
    <citation type="submission" date="2021-02" db="EMBL/GenBank/DDBJ databases">
        <authorList>
            <person name="Nowell W R."/>
        </authorList>
    </citation>
    <scope>NUCLEOTIDE SEQUENCE</scope>
    <source>
        <strain evidence="14">Ploen Becks lab</strain>
    </source>
</reference>
<evidence type="ECO:0000259" key="11">
    <source>
        <dbReference type="PROSITE" id="PS50174"/>
    </source>
</evidence>
<keyword evidence="6 8" id="KW-0694">RNA-binding</keyword>
<dbReference type="GO" id="GO:0003723">
    <property type="term" value="F:RNA binding"/>
    <property type="evidence" value="ECO:0007669"/>
    <property type="project" value="UniProtKB-UniRule"/>
</dbReference>
<dbReference type="Proteomes" id="UP000663879">
    <property type="component" value="Unassembled WGS sequence"/>
</dbReference>
<dbReference type="GO" id="GO:0004386">
    <property type="term" value="F:helicase activity"/>
    <property type="evidence" value="ECO:0007669"/>
    <property type="project" value="UniProtKB-KW"/>
</dbReference>
<dbReference type="Pfam" id="PF00035">
    <property type="entry name" value="dsrm"/>
    <property type="match status" value="1"/>
</dbReference>
<keyword evidence="3" id="KW-0378">Hydrolase</keyword>
<keyword evidence="15" id="KW-1185">Reference proteome</keyword>
<dbReference type="GO" id="GO:0005634">
    <property type="term" value="C:nucleus"/>
    <property type="evidence" value="ECO:0007669"/>
    <property type="project" value="UniProtKB-SubCell"/>
</dbReference>
<feature type="compositionally biased region" description="Polar residues" evidence="9">
    <location>
        <begin position="82"/>
        <end position="93"/>
    </location>
</feature>
<dbReference type="GO" id="GO:0005524">
    <property type="term" value="F:ATP binding"/>
    <property type="evidence" value="ECO:0007669"/>
    <property type="project" value="UniProtKB-KW"/>
</dbReference>
<gene>
    <name evidence="14" type="ORF">OXX778_LOCUS8098</name>
</gene>
<evidence type="ECO:0000259" key="10">
    <source>
        <dbReference type="PROSITE" id="PS50137"/>
    </source>
</evidence>
<dbReference type="InterPro" id="IPR001374">
    <property type="entry name" value="R3H_dom"/>
</dbReference>
<feature type="region of interest" description="Disordered" evidence="9">
    <location>
        <begin position="82"/>
        <end position="119"/>
    </location>
</feature>
<evidence type="ECO:0000256" key="3">
    <source>
        <dbReference type="ARBA" id="ARBA00022801"/>
    </source>
</evidence>
<dbReference type="Gene3D" id="3.30.160.20">
    <property type="match status" value="1"/>
</dbReference>
<organism evidence="14 15">
    <name type="scientific">Brachionus calyciflorus</name>
    <dbReference type="NCBI Taxonomy" id="104777"/>
    <lineage>
        <taxon>Eukaryota</taxon>
        <taxon>Metazoa</taxon>
        <taxon>Spiralia</taxon>
        <taxon>Gnathifera</taxon>
        <taxon>Rotifera</taxon>
        <taxon>Eurotatoria</taxon>
        <taxon>Monogononta</taxon>
        <taxon>Pseudotrocha</taxon>
        <taxon>Ploima</taxon>
        <taxon>Brachionidae</taxon>
        <taxon>Brachionus</taxon>
    </lineage>
</organism>
<dbReference type="Pfam" id="PF11952">
    <property type="entry name" value="XTBD"/>
    <property type="match status" value="1"/>
</dbReference>
<evidence type="ECO:0000313" key="15">
    <source>
        <dbReference type="Proteomes" id="UP000663879"/>
    </source>
</evidence>
<dbReference type="Gene3D" id="3.30.1370.50">
    <property type="entry name" value="R3H-like domain"/>
    <property type="match status" value="1"/>
</dbReference>
<evidence type="ECO:0000256" key="1">
    <source>
        <dbReference type="ARBA" id="ARBA00004123"/>
    </source>
</evidence>
<dbReference type="Pfam" id="PF01585">
    <property type="entry name" value="G-patch"/>
    <property type="match status" value="1"/>
</dbReference>
<feature type="region of interest" description="Disordered" evidence="9">
    <location>
        <begin position="409"/>
        <end position="445"/>
    </location>
</feature>
<feature type="compositionally biased region" description="Acidic residues" evidence="9">
    <location>
        <begin position="424"/>
        <end position="436"/>
    </location>
</feature>
<evidence type="ECO:0000256" key="7">
    <source>
        <dbReference type="ARBA" id="ARBA00023242"/>
    </source>
</evidence>
<dbReference type="PROSITE" id="PS50137">
    <property type="entry name" value="DS_RBD"/>
    <property type="match status" value="1"/>
</dbReference>
<comment type="subcellular location">
    <subcellularLocation>
        <location evidence="1">Nucleus</location>
    </subcellularLocation>
</comment>
<dbReference type="PROSITE" id="PS51827">
    <property type="entry name" value="XTBD"/>
    <property type="match status" value="1"/>
</dbReference>
<dbReference type="AlphaFoldDB" id="A0A813V167"/>
<dbReference type="InterPro" id="IPR036867">
    <property type="entry name" value="R3H_dom_sf"/>
</dbReference>
<evidence type="ECO:0000259" key="13">
    <source>
        <dbReference type="PROSITE" id="PS51827"/>
    </source>
</evidence>
<evidence type="ECO:0008006" key="16">
    <source>
        <dbReference type="Google" id="ProtNLM"/>
    </source>
</evidence>
<evidence type="ECO:0000256" key="8">
    <source>
        <dbReference type="PROSITE-ProRule" id="PRU00266"/>
    </source>
</evidence>
<evidence type="ECO:0000256" key="4">
    <source>
        <dbReference type="ARBA" id="ARBA00022806"/>
    </source>
</evidence>
<protein>
    <recommendedName>
        <fullName evidence="16">NF-kappa-B-repressing factor</fullName>
    </recommendedName>
</protein>
<dbReference type="FunFam" id="3.30.1370.50:FF:000002">
    <property type="entry name" value="Immunoglobulin mu DNA-binding protein 2"/>
    <property type="match status" value="1"/>
</dbReference>
<evidence type="ECO:0000256" key="5">
    <source>
        <dbReference type="ARBA" id="ARBA00022840"/>
    </source>
</evidence>
<keyword evidence="4" id="KW-0347">Helicase</keyword>
<dbReference type="SUPFAM" id="SSF54768">
    <property type="entry name" value="dsRNA-binding domain-like"/>
    <property type="match status" value="1"/>
</dbReference>
<evidence type="ECO:0000256" key="2">
    <source>
        <dbReference type="ARBA" id="ARBA00022741"/>
    </source>
</evidence>
<accession>A0A813V167</accession>
<dbReference type="InterPro" id="IPR000467">
    <property type="entry name" value="G_patch_dom"/>
</dbReference>
<dbReference type="OrthoDB" id="2359216at2759"/>
<keyword evidence="7" id="KW-0539">Nucleus</keyword>
<dbReference type="PANTHER" id="PTHR48430">
    <property type="entry name" value="PARTNER OF XRN-2 PROTEIN 1"/>
    <property type="match status" value="1"/>
</dbReference>
<keyword evidence="2" id="KW-0547">Nucleotide-binding</keyword>
<dbReference type="SMART" id="SM00443">
    <property type="entry name" value="G_patch"/>
    <property type="match status" value="1"/>
</dbReference>
<dbReference type="InterPro" id="IPR021859">
    <property type="entry name" value="XTBD"/>
</dbReference>
<dbReference type="Pfam" id="PF01424">
    <property type="entry name" value="R3H"/>
    <property type="match status" value="1"/>
</dbReference>
<feature type="domain" description="XRN2-binding (XTBD)" evidence="13">
    <location>
        <begin position="7"/>
        <end position="91"/>
    </location>
</feature>
<evidence type="ECO:0000259" key="12">
    <source>
        <dbReference type="PROSITE" id="PS51061"/>
    </source>
</evidence>
<evidence type="ECO:0000256" key="6">
    <source>
        <dbReference type="ARBA" id="ARBA00022884"/>
    </source>
</evidence>